<dbReference type="InterPro" id="IPR011055">
    <property type="entry name" value="Dup_hybrid_motif"/>
</dbReference>
<comment type="caution">
    <text evidence="4">The sequence shown here is derived from an EMBL/GenBank/DDBJ whole genome shotgun (WGS) entry which is preliminary data.</text>
</comment>
<evidence type="ECO:0000256" key="2">
    <source>
        <dbReference type="SAM" id="SignalP"/>
    </source>
</evidence>
<feature type="chain" id="PRO_5040781377" description="M23ase beta-sheet core domain-containing protein" evidence="2">
    <location>
        <begin position="27"/>
        <end position="429"/>
    </location>
</feature>
<reference evidence="4 5" key="1">
    <citation type="submission" date="2013-05" db="EMBL/GenBank/DDBJ databases">
        <title>The Genome Sequence of Actinomyces europaeus ACS-120-V-COL10B.</title>
        <authorList>
            <consortium name="The Broad Institute Genomics Platform"/>
            <person name="Earl A."/>
            <person name="Ward D."/>
            <person name="Feldgarden M."/>
            <person name="Gevers D."/>
            <person name="Saerens B."/>
            <person name="Vaneechoutte M."/>
            <person name="Walker B."/>
            <person name="Young S."/>
            <person name="Zeng Q."/>
            <person name="Gargeya S."/>
            <person name="Fitzgerald M."/>
            <person name="Haas B."/>
            <person name="Abouelleil A."/>
            <person name="Allen A.W."/>
            <person name="Alvarado L."/>
            <person name="Arachchi H.M."/>
            <person name="Berlin A.M."/>
            <person name="Chapman S.B."/>
            <person name="Gainer-Dewar J."/>
            <person name="Goldberg J."/>
            <person name="Griggs A."/>
            <person name="Gujja S."/>
            <person name="Hansen M."/>
            <person name="Howarth C."/>
            <person name="Imamovic A."/>
            <person name="Ireland A."/>
            <person name="Larimer J."/>
            <person name="McCowan C."/>
            <person name="Murphy C."/>
            <person name="Pearson M."/>
            <person name="Poon T.W."/>
            <person name="Priest M."/>
            <person name="Roberts A."/>
            <person name="Saif S."/>
            <person name="Shea T."/>
            <person name="Sisk P."/>
            <person name="Sykes S."/>
            <person name="Wortman J."/>
            <person name="Nusbaum C."/>
            <person name="Birren B."/>
        </authorList>
    </citation>
    <scope>NUCLEOTIDE SEQUENCE [LARGE SCALE GENOMIC DNA]</scope>
    <source>
        <strain evidence="4 5">ACS-120-V-Col10b</strain>
    </source>
</reference>
<dbReference type="Gene3D" id="2.70.70.10">
    <property type="entry name" value="Glucose Permease (Domain IIA)"/>
    <property type="match status" value="1"/>
</dbReference>
<dbReference type="EMBL" id="AGWN01000001">
    <property type="protein sequence ID" value="EPD30890.1"/>
    <property type="molecule type" value="Genomic_DNA"/>
</dbReference>
<accession>A0A9W5VWH5</accession>
<dbReference type="SUPFAM" id="SSF57997">
    <property type="entry name" value="Tropomyosin"/>
    <property type="match status" value="1"/>
</dbReference>
<dbReference type="OrthoDB" id="1099523at2"/>
<feature type="coiled-coil region" evidence="1">
    <location>
        <begin position="29"/>
        <end position="119"/>
    </location>
</feature>
<protein>
    <recommendedName>
        <fullName evidence="3">M23ase beta-sheet core domain-containing protein</fullName>
    </recommendedName>
</protein>
<dbReference type="InterPro" id="IPR016047">
    <property type="entry name" value="M23ase_b-sheet_dom"/>
</dbReference>
<dbReference type="RefSeq" id="WP_016444002.1">
    <property type="nucleotide sequence ID" value="NZ_KE150266.1"/>
</dbReference>
<dbReference type="GO" id="GO:0004222">
    <property type="term" value="F:metalloendopeptidase activity"/>
    <property type="evidence" value="ECO:0007669"/>
    <property type="project" value="TreeGrafter"/>
</dbReference>
<feature type="coiled-coil region" evidence="1">
    <location>
        <begin position="238"/>
        <end position="279"/>
    </location>
</feature>
<evidence type="ECO:0000313" key="4">
    <source>
        <dbReference type="EMBL" id="EPD30890.1"/>
    </source>
</evidence>
<feature type="domain" description="M23ase beta-sheet core" evidence="3">
    <location>
        <begin position="327"/>
        <end position="425"/>
    </location>
</feature>
<dbReference type="CDD" id="cd12797">
    <property type="entry name" value="M23_peptidase"/>
    <property type="match status" value="1"/>
</dbReference>
<evidence type="ECO:0000313" key="5">
    <source>
        <dbReference type="Proteomes" id="UP000014387"/>
    </source>
</evidence>
<dbReference type="InterPro" id="IPR050570">
    <property type="entry name" value="Cell_wall_metabolism_enzyme"/>
</dbReference>
<proteinExistence type="predicted"/>
<dbReference type="Gene3D" id="1.20.5.340">
    <property type="match status" value="1"/>
</dbReference>
<feature type="signal peptide" evidence="2">
    <location>
        <begin position="1"/>
        <end position="26"/>
    </location>
</feature>
<dbReference type="PANTHER" id="PTHR21666:SF286">
    <property type="entry name" value="LIPOPROTEIN NLPD"/>
    <property type="match status" value="1"/>
</dbReference>
<dbReference type="Pfam" id="PF01551">
    <property type="entry name" value="Peptidase_M23"/>
    <property type="match status" value="1"/>
</dbReference>
<gene>
    <name evidence="4" type="ORF">HMPREF9238_00645</name>
</gene>
<keyword evidence="1" id="KW-0175">Coiled coil</keyword>
<evidence type="ECO:0000256" key="1">
    <source>
        <dbReference type="SAM" id="Coils"/>
    </source>
</evidence>
<sequence length="429" mass="46757">MRRSFGFAIAAFTSAVLALSGVSAVAAERDDWVDKRDQAANESADLEEQIAGLDDDLKEMYRKLEDVRKDLPVAKDELDKAQAQYASAQRELEQVTDRLNVAKEDKARIDEEIAKAGSESAQSRQGISLMVREVYRSGDFASSPLMIAMTSKSTADITRRAAGAETMAVAQSRAMLAAQDSLAVERNRSARQEALTDRIGKLQAKAENAERIASESKTLAQTKLSELESLEQKEAKRADDVSKVREEAQRQLAASERDYQVARQNIARIDEENRRKQVEWQQNQVPSAGGGSSVQTSGVLSYPLGQRYPLASPFGYRWHPVYQTWRLHEGTDIAAPCGTPALATANGVVSLVTWSPTGGNYLALNYGLIGGNSYQTYYLHLQSAAVSVGQTVSRGQVVGYVGSTGASTGCHLHYEVVLNGTNVDPANYL</sequence>
<keyword evidence="2" id="KW-0732">Signal</keyword>
<dbReference type="Proteomes" id="UP000014387">
    <property type="component" value="Unassembled WGS sequence"/>
</dbReference>
<name>A0A9W5VWH5_9ACTO</name>
<organism evidence="4 5">
    <name type="scientific">Gleimia europaea ACS-120-V-Col10b</name>
    <dbReference type="NCBI Taxonomy" id="883069"/>
    <lineage>
        <taxon>Bacteria</taxon>
        <taxon>Bacillati</taxon>
        <taxon>Actinomycetota</taxon>
        <taxon>Actinomycetes</taxon>
        <taxon>Actinomycetales</taxon>
        <taxon>Actinomycetaceae</taxon>
        <taxon>Gleimia</taxon>
    </lineage>
</organism>
<dbReference type="PANTHER" id="PTHR21666">
    <property type="entry name" value="PEPTIDASE-RELATED"/>
    <property type="match status" value="1"/>
</dbReference>
<evidence type="ECO:0000259" key="3">
    <source>
        <dbReference type="Pfam" id="PF01551"/>
    </source>
</evidence>
<dbReference type="AlphaFoldDB" id="A0A9W5VWH5"/>
<keyword evidence="5" id="KW-1185">Reference proteome</keyword>
<dbReference type="SUPFAM" id="SSF51261">
    <property type="entry name" value="Duplicated hybrid motif"/>
    <property type="match status" value="1"/>
</dbReference>